<dbReference type="SUPFAM" id="SSF56672">
    <property type="entry name" value="DNA/RNA polymerases"/>
    <property type="match status" value="1"/>
</dbReference>
<protein>
    <submittedName>
        <fullName evidence="2">Probable RNA-directed DNA polymerase from transposon BS</fullName>
    </submittedName>
</protein>
<gene>
    <name evidence="2" type="primary">RTase</name>
    <name evidence="2" type="ORF">EVAR_103968_1</name>
</gene>
<keyword evidence="2" id="KW-0548">Nucleotidyltransferase</keyword>
<dbReference type="Proteomes" id="UP000299102">
    <property type="component" value="Unassembled WGS sequence"/>
</dbReference>
<keyword evidence="3" id="KW-1185">Reference proteome</keyword>
<proteinExistence type="predicted"/>
<dbReference type="InterPro" id="IPR000477">
    <property type="entry name" value="RT_dom"/>
</dbReference>
<dbReference type="STRING" id="151549.A0A4C1YC77"/>
<organism evidence="2 3">
    <name type="scientific">Eumeta variegata</name>
    <name type="common">Bagworm moth</name>
    <name type="synonym">Eumeta japonica</name>
    <dbReference type="NCBI Taxonomy" id="151549"/>
    <lineage>
        <taxon>Eukaryota</taxon>
        <taxon>Metazoa</taxon>
        <taxon>Ecdysozoa</taxon>
        <taxon>Arthropoda</taxon>
        <taxon>Hexapoda</taxon>
        <taxon>Insecta</taxon>
        <taxon>Pterygota</taxon>
        <taxon>Neoptera</taxon>
        <taxon>Endopterygota</taxon>
        <taxon>Lepidoptera</taxon>
        <taxon>Glossata</taxon>
        <taxon>Ditrysia</taxon>
        <taxon>Tineoidea</taxon>
        <taxon>Psychidae</taxon>
        <taxon>Oiketicinae</taxon>
        <taxon>Eumeta</taxon>
    </lineage>
</organism>
<reference evidence="2 3" key="1">
    <citation type="journal article" date="2019" name="Commun. Biol.">
        <title>The bagworm genome reveals a unique fibroin gene that provides high tensile strength.</title>
        <authorList>
            <person name="Kono N."/>
            <person name="Nakamura H."/>
            <person name="Ohtoshi R."/>
            <person name="Tomita M."/>
            <person name="Numata K."/>
            <person name="Arakawa K."/>
        </authorList>
    </citation>
    <scope>NUCLEOTIDE SEQUENCE [LARGE SCALE GENOMIC DNA]</scope>
</reference>
<evidence type="ECO:0000313" key="3">
    <source>
        <dbReference type="Proteomes" id="UP000299102"/>
    </source>
</evidence>
<dbReference type="InterPro" id="IPR043502">
    <property type="entry name" value="DNA/RNA_pol_sf"/>
</dbReference>
<comment type="caution">
    <text evidence="2">The sequence shown here is derived from an EMBL/GenBank/DDBJ whole genome shotgun (WGS) entry which is preliminary data.</text>
</comment>
<name>A0A4C1YC77_EUMVA</name>
<dbReference type="EMBL" id="BGZK01001182">
    <property type="protein sequence ID" value="GBP73686.1"/>
    <property type="molecule type" value="Genomic_DNA"/>
</dbReference>
<dbReference type="PROSITE" id="PS50878">
    <property type="entry name" value="RT_POL"/>
    <property type="match status" value="1"/>
</dbReference>
<dbReference type="Pfam" id="PF00078">
    <property type="entry name" value="RVT_1"/>
    <property type="match status" value="1"/>
</dbReference>
<dbReference type="PANTHER" id="PTHR33332">
    <property type="entry name" value="REVERSE TRANSCRIPTASE DOMAIN-CONTAINING PROTEIN"/>
    <property type="match status" value="1"/>
</dbReference>
<feature type="domain" description="Reverse transcriptase" evidence="1">
    <location>
        <begin position="1"/>
        <end position="209"/>
    </location>
</feature>
<accession>A0A4C1YC77</accession>
<evidence type="ECO:0000313" key="2">
    <source>
        <dbReference type="EMBL" id="GBP73686.1"/>
    </source>
</evidence>
<evidence type="ECO:0000259" key="1">
    <source>
        <dbReference type="PROSITE" id="PS50878"/>
    </source>
</evidence>
<keyword evidence="2" id="KW-0695">RNA-directed DNA polymerase</keyword>
<sequence length="498" mass="56596">MSNKQFGFTRGRSTIDAGVELVQHIFGAWEDSRDAISIFCDLSKAFDCVHHETLIGKLRHYGVTGRALDLLKSYLSNRVQRVDVNGKKSSGSIVHMGVPQGLILGPLLFLVYINDLPSLVKDAHEIVLFANDTSLLFKVKRQQPTYDDVNNPISKVEKWFTANNLLLNEIKTKCIRFSLPNVRHGSENISIRNKELEFVNSTVFLGITLDDRLQWGPHTSKLAKRLSSAAYAVKKMRNLSDVETAKLVYFDCFHSLMSYGILFWGNAADIQKIFVLQKRAVRAIYKLGPRSRIESQDRDWGRTEFRIRTRIKSVTAIEIKSSTETITVSGNKDGQRNTFQVHVGEAVRRTQRTARDRSSHEKTHFYENERKAHFVQCEGTVSRSHYRRITGGERRPRSFPDLCKPRPGGARRRGRWNAADLRCAVHLSDSVTVSLFTFIVPRCTSGGRATVTKFTEINTTAFEFCKPVINNRLAWCFITKSSSKMSEALLSFELHLTS</sequence>
<keyword evidence="2" id="KW-0808">Transferase</keyword>
<dbReference type="AlphaFoldDB" id="A0A4C1YC77"/>
<dbReference type="OrthoDB" id="414730at2759"/>
<dbReference type="GO" id="GO:0003964">
    <property type="term" value="F:RNA-directed DNA polymerase activity"/>
    <property type="evidence" value="ECO:0007669"/>
    <property type="project" value="UniProtKB-KW"/>
</dbReference>